<dbReference type="AlphaFoldDB" id="A0A8H6W940"/>
<proteinExistence type="predicted"/>
<dbReference type="InterPro" id="IPR036514">
    <property type="entry name" value="SGNH_hydro_sf"/>
</dbReference>
<dbReference type="CDD" id="cd01846">
    <property type="entry name" value="fatty_acyltransferase_like"/>
    <property type="match status" value="1"/>
</dbReference>
<protein>
    <submittedName>
        <fullName evidence="3">Carbohydrate esterase family 16 protein</fullName>
    </submittedName>
</protein>
<evidence type="ECO:0000256" key="2">
    <source>
        <dbReference type="SAM" id="SignalP"/>
    </source>
</evidence>
<organism evidence="3 4">
    <name type="scientific">Mycena indigotica</name>
    <dbReference type="NCBI Taxonomy" id="2126181"/>
    <lineage>
        <taxon>Eukaryota</taxon>
        <taxon>Fungi</taxon>
        <taxon>Dikarya</taxon>
        <taxon>Basidiomycota</taxon>
        <taxon>Agaricomycotina</taxon>
        <taxon>Agaricomycetes</taxon>
        <taxon>Agaricomycetidae</taxon>
        <taxon>Agaricales</taxon>
        <taxon>Marasmiineae</taxon>
        <taxon>Mycenaceae</taxon>
        <taxon>Mycena</taxon>
    </lineage>
</organism>
<dbReference type="SUPFAM" id="SSF52266">
    <property type="entry name" value="SGNH hydrolase"/>
    <property type="match status" value="1"/>
</dbReference>
<dbReference type="InterPro" id="IPR051058">
    <property type="entry name" value="GDSL_Est/Lipase"/>
</dbReference>
<evidence type="ECO:0000313" key="4">
    <source>
        <dbReference type="Proteomes" id="UP000636479"/>
    </source>
</evidence>
<evidence type="ECO:0000313" key="3">
    <source>
        <dbReference type="EMBL" id="KAF7306213.1"/>
    </source>
</evidence>
<feature type="signal peptide" evidence="2">
    <location>
        <begin position="1"/>
        <end position="25"/>
    </location>
</feature>
<dbReference type="Gene3D" id="3.40.50.1110">
    <property type="entry name" value="SGNH hydrolase"/>
    <property type="match status" value="1"/>
</dbReference>
<dbReference type="InterPro" id="IPR001087">
    <property type="entry name" value="GDSL"/>
</dbReference>
<evidence type="ECO:0000256" key="1">
    <source>
        <dbReference type="ARBA" id="ARBA00022801"/>
    </source>
</evidence>
<keyword evidence="1" id="KW-0378">Hydrolase</keyword>
<accession>A0A8H6W940</accession>
<dbReference type="Pfam" id="PF00657">
    <property type="entry name" value="Lipase_GDSL"/>
    <property type="match status" value="1"/>
</dbReference>
<gene>
    <name evidence="3" type="ORF">MIND_00411800</name>
</gene>
<comment type="caution">
    <text evidence="3">The sequence shown here is derived from an EMBL/GenBank/DDBJ whole genome shotgun (WGS) entry which is preliminary data.</text>
</comment>
<feature type="chain" id="PRO_5034679201" evidence="2">
    <location>
        <begin position="26"/>
        <end position="320"/>
    </location>
</feature>
<dbReference type="EMBL" id="JACAZF010000004">
    <property type="protein sequence ID" value="KAF7306213.1"/>
    <property type="molecule type" value="Genomic_DNA"/>
</dbReference>
<dbReference type="GeneID" id="59343456"/>
<dbReference type="GO" id="GO:0016788">
    <property type="term" value="F:hydrolase activity, acting on ester bonds"/>
    <property type="evidence" value="ECO:0007669"/>
    <property type="project" value="InterPro"/>
</dbReference>
<dbReference type="PANTHER" id="PTHR45648:SF85">
    <property type="entry name" value="A, PUTATIVE (AFU_ORTHOLOGUE AFUA_2G10760)-RELATED"/>
    <property type="match status" value="1"/>
</dbReference>
<dbReference type="PANTHER" id="PTHR45648">
    <property type="entry name" value="GDSL LIPASE/ACYLHYDROLASE FAMILY PROTEIN (AFU_ORTHOLOGUE AFUA_4G14700)"/>
    <property type="match status" value="1"/>
</dbReference>
<name>A0A8H6W940_9AGAR</name>
<keyword evidence="4" id="KW-1185">Reference proteome</keyword>
<keyword evidence="2" id="KW-0732">Signal</keyword>
<dbReference type="Proteomes" id="UP000636479">
    <property type="component" value="Unassembled WGS sequence"/>
</dbReference>
<dbReference type="OrthoDB" id="1600564at2759"/>
<reference evidence="3" key="1">
    <citation type="submission" date="2020-05" db="EMBL/GenBank/DDBJ databases">
        <title>Mycena genomes resolve the evolution of fungal bioluminescence.</title>
        <authorList>
            <person name="Tsai I.J."/>
        </authorList>
    </citation>
    <scope>NUCLEOTIDE SEQUENCE</scope>
    <source>
        <strain evidence="3">171206Taipei</strain>
    </source>
</reference>
<sequence length="320" mass="35095">MARGVAVTVLLKGLIGAELVSAAAAHVNGRSLPEPVYWFSFGDSYTQTGFNITTGPLPSRDRPLGNPTYPGATATPGPNWIDVATVEYNHSLVLTYNLAFSGATISRDLVLPYADFVQTLPDQIAQLKTWDAGQDRRRWNSENALFSIWLGINDIDLSWATDVDHPRSFNEAVDCTILYACSNSRCPFLHHLYLPLSDFGARNLLFINVPPLQRAPGMNDASHSAANRTFEAKIIQNYNAQLSAAAHHFAASNRGVSIWEYDAHAAFNRVLDNPAGYGFNDTSGDDGKAGQFWYNWLHPVSAAQVVVGREIGQLLRGTAW</sequence>
<dbReference type="RefSeq" id="XP_037221232.1">
    <property type="nucleotide sequence ID" value="XM_037360940.1"/>
</dbReference>